<evidence type="ECO:0000313" key="2">
    <source>
        <dbReference type="EMBL" id="KAG5456380.1"/>
    </source>
</evidence>
<dbReference type="Pfam" id="PF18262">
    <property type="entry name" value="PhetRS_B1"/>
    <property type="match status" value="1"/>
</dbReference>
<dbReference type="InterPro" id="IPR020825">
    <property type="entry name" value="Phe-tRNA_synthase-like_B3/B4"/>
</dbReference>
<dbReference type="PANTHER" id="PTHR10947:SF0">
    <property type="entry name" value="PHENYLALANINE--TRNA LIGASE BETA SUBUNIT"/>
    <property type="match status" value="1"/>
</dbReference>
<sequence>VDEFRELCFDYGIELDDVREIPAVNGKPATTELAIDIPANRYDLLCAEGIARALNIFQGRIRAPKYKTSTPAKQIRIVVGKETARIRPYVVGAVLRDVTFTEENYDNFIDLQEKLHANLCRRRTLVAIGTHDLDTMSDGPVLYDALKPKDIKFVPLNEEESMDGELLMKFYEKHRTLSKYLHIIRDSP</sequence>
<dbReference type="InterPro" id="IPR040659">
    <property type="entry name" value="PhetRS_B1"/>
</dbReference>
<name>A0A8H8DFB8_9FUNG</name>
<dbReference type="Gene3D" id="3.50.40.10">
    <property type="entry name" value="Phenylalanyl-trna Synthetase, Chain B, domain 3"/>
    <property type="match status" value="1"/>
</dbReference>
<feature type="domain" description="Phenylalanine--tRNA ligase beta subunit B1" evidence="1">
    <location>
        <begin position="2"/>
        <end position="60"/>
    </location>
</feature>
<dbReference type="InterPro" id="IPR045060">
    <property type="entry name" value="Phe-tRNA-ligase_IIc_bsu"/>
</dbReference>
<dbReference type="Gene3D" id="3.30.56.10">
    <property type="match status" value="1"/>
</dbReference>
<dbReference type="GO" id="GO:0006432">
    <property type="term" value="P:phenylalanyl-tRNA aminoacylation"/>
    <property type="evidence" value="ECO:0007669"/>
    <property type="project" value="InterPro"/>
</dbReference>
<dbReference type="GO" id="GO:0004826">
    <property type="term" value="F:phenylalanine-tRNA ligase activity"/>
    <property type="evidence" value="ECO:0007669"/>
    <property type="project" value="InterPro"/>
</dbReference>
<reference evidence="2 3" key="1">
    <citation type="journal article" name="Sci. Rep.">
        <title>Genome-scale phylogenetic analyses confirm Olpidium as the closest living zoosporic fungus to the non-flagellated, terrestrial fungi.</title>
        <authorList>
            <person name="Chang Y."/>
            <person name="Rochon D."/>
            <person name="Sekimoto S."/>
            <person name="Wang Y."/>
            <person name="Chovatia M."/>
            <person name="Sandor L."/>
            <person name="Salamov A."/>
            <person name="Grigoriev I.V."/>
            <person name="Stajich J.E."/>
            <person name="Spatafora J.W."/>
        </authorList>
    </citation>
    <scope>NUCLEOTIDE SEQUENCE [LARGE SCALE GENOMIC DNA]</scope>
    <source>
        <strain evidence="2">S191</strain>
    </source>
</reference>
<organism evidence="2 3">
    <name type="scientific">Olpidium bornovanus</name>
    <dbReference type="NCBI Taxonomy" id="278681"/>
    <lineage>
        <taxon>Eukaryota</taxon>
        <taxon>Fungi</taxon>
        <taxon>Fungi incertae sedis</taxon>
        <taxon>Olpidiomycota</taxon>
        <taxon>Olpidiomycotina</taxon>
        <taxon>Olpidiomycetes</taxon>
        <taxon>Olpidiales</taxon>
        <taxon>Olpidiaceae</taxon>
        <taxon>Olpidium</taxon>
    </lineage>
</organism>
<dbReference type="AlphaFoldDB" id="A0A8H8DFB8"/>
<evidence type="ECO:0000313" key="3">
    <source>
        <dbReference type="Proteomes" id="UP000673691"/>
    </source>
</evidence>
<dbReference type="PANTHER" id="PTHR10947">
    <property type="entry name" value="PHENYLALANYL-TRNA SYNTHETASE BETA CHAIN AND LEUCINE-RICH REPEAT-CONTAINING PROTEIN 47"/>
    <property type="match status" value="1"/>
</dbReference>
<gene>
    <name evidence="2" type="ORF">BJ554DRAFT_3894</name>
</gene>
<feature type="non-terminal residue" evidence="2">
    <location>
        <position position="188"/>
    </location>
</feature>
<comment type="caution">
    <text evidence="2">The sequence shown here is derived from an EMBL/GenBank/DDBJ whole genome shotgun (WGS) entry which is preliminary data.</text>
</comment>
<evidence type="ECO:0000259" key="1">
    <source>
        <dbReference type="Pfam" id="PF18262"/>
    </source>
</evidence>
<dbReference type="GO" id="GO:0009328">
    <property type="term" value="C:phenylalanine-tRNA ligase complex"/>
    <property type="evidence" value="ECO:0007669"/>
    <property type="project" value="TreeGrafter"/>
</dbReference>
<dbReference type="Proteomes" id="UP000673691">
    <property type="component" value="Unassembled WGS sequence"/>
</dbReference>
<proteinExistence type="predicted"/>
<feature type="non-terminal residue" evidence="2">
    <location>
        <position position="1"/>
    </location>
</feature>
<dbReference type="OrthoDB" id="1698572at2759"/>
<dbReference type="EMBL" id="JAEFCI010011835">
    <property type="protein sequence ID" value="KAG5456380.1"/>
    <property type="molecule type" value="Genomic_DNA"/>
</dbReference>
<protein>
    <recommendedName>
        <fullName evidence="1">Phenylalanine--tRNA ligase beta subunit B1 domain-containing protein</fullName>
    </recommendedName>
</protein>
<keyword evidence="3" id="KW-1185">Reference proteome</keyword>
<accession>A0A8H8DFB8</accession>